<feature type="domain" description="General stress protein 17M-like" evidence="3">
    <location>
        <begin position="22"/>
        <end position="109"/>
    </location>
</feature>
<evidence type="ECO:0000259" key="3">
    <source>
        <dbReference type="Pfam" id="PF11181"/>
    </source>
</evidence>
<reference evidence="4 5" key="1">
    <citation type="submission" date="2019-02" db="EMBL/GenBank/DDBJ databases">
        <title>Sequencing the genomes of 1000 actinobacteria strains.</title>
        <authorList>
            <person name="Klenk H.-P."/>
        </authorList>
    </citation>
    <scope>NUCLEOTIDE SEQUENCE [LARGE SCALE GENOMIC DNA]</scope>
    <source>
        <strain evidence="4 5">DSM 17364</strain>
    </source>
</reference>
<dbReference type="RefSeq" id="WP_207219287.1">
    <property type="nucleotide sequence ID" value="NZ_SHLA01000001.1"/>
</dbReference>
<dbReference type="InterPro" id="IPR025889">
    <property type="entry name" value="GSP17M-like_dom"/>
</dbReference>
<dbReference type="EMBL" id="SHLA01000001">
    <property type="protein sequence ID" value="RZU61019.1"/>
    <property type="molecule type" value="Genomic_DNA"/>
</dbReference>
<accession>A0A4Q8AC21</accession>
<proteinExistence type="predicted"/>
<feature type="region of interest" description="Disordered" evidence="1">
    <location>
        <begin position="168"/>
        <end position="251"/>
    </location>
</feature>
<gene>
    <name evidence="4" type="ORF">EV380_0574</name>
</gene>
<protein>
    <recommendedName>
        <fullName evidence="3">General stress protein 17M-like domain-containing protein</fullName>
    </recommendedName>
</protein>
<evidence type="ECO:0000313" key="5">
    <source>
        <dbReference type="Proteomes" id="UP000292685"/>
    </source>
</evidence>
<evidence type="ECO:0000256" key="2">
    <source>
        <dbReference type="SAM" id="Phobius"/>
    </source>
</evidence>
<feature type="transmembrane region" description="Helical" evidence="2">
    <location>
        <begin position="71"/>
        <end position="93"/>
    </location>
</feature>
<keyword evidence="2" id="KW-0472">Membrane</keyword>
<keyword evidence="2" id="KW-0812">Transmembrane</keyword>
<feature type="transmembrane region" description="Helical" evidence="2">
    <location>
        <begin position="99"/>
        <end position="123"/>
    </location>
</feature>
<keyword evidence="2" id="KW-1133">Transmembrane helix</keyword>
<sequence>MSTPFGSPKSSNDLLSLPRGEVLGRYESYLDAQKVVDYLADNDFPVSNVSIIGCDLKSVERVTAKLSYPRVALSGAAQGAMFGIFVGLLLSLFNEGNPLGQILSSVALGMAIWMIVGVVGYSFRRGKRDFSSSNQFLAGYYDVVVSFEHAPAARRLASSLPMSRVQAEHVTPAWAPPRQDQTPPSESAGSAPAAPQEEPTPSAGAAPGSPGYGDLPDGRPQFGVRVTEPAPEAQKQDGAGEPEPAEDEKRD</sequence>
<organism evidence="4 5">
    <name type="scientific">Zhihengliuella halotolerans</name>
    <dbReference type="NCBI Taxonomy" id="370736"/>
    <lineage>
        <taxon>Bacteria</taxon>
        <taxon>Bacillati</taxon>
        <taxon>Actinomycetota</taxon>
        <taxon>Actinomycetes</taxon>
        <taxon>Micrococcales</taxon>
        <taxon>Micrococcaceae</taxon>
        <taxon>Zhihengliuella</taxon>
    </lineage>
</organism>
<dbReference type="Pfam" id="PF11181">
    <property type="entry name" value="YflT"/>
    <property type="match status" value="1"/>
</dbReference>
<dbReference type="Proteomes" id="UP000292685">
    <property type="component" value="Unassembled WGS sequence"/>
</dbReference>
<name>A0A4Q8AC21_9MICC</name>
<dbReference type="AlphaFoldDB" id="A0A4Q8AC21"/>
<comment type="caution">
    <text evidence="4">The sequence shown here is derived from an EMBL/GenBank/DDBJ whole genome shotgun (WGS) entry which is preliminary data.</text>
</comment>
<keyword evidence="5" id="KW-1185">Reference proteome</keyword>
<feature type="compositionally biased region" description="Low complexity" evidence="1">
    <location>
        <begin position="183"/>
        <end position="209"/>
    </location>
</feature>
<evidence type="ECO:0000313" key="4">
    <source>
        <dbReference type="EMBL" id="RZU61019.1"/>
    </source>
</evidence>
<evidence type="ECO:0000256" key="1">
    <source>
        <dbReference type="SAM" id="MobiDB-lite"/>
    </source>
</evidence>